<keyword evidence="1" id="KW-0732">Signal</keyword>
<organism evidence="2 3">
    <name type="scientific">Sphingobium yanoikuyae</name>
    <name type="common">Sphingomonas yanoikuyae</name>
    <dbReference type="NCBI Taxonomy" id="13690"/>
    <lineage>
        <taxon>Bacteria</taxon>
        <taxon>Pseudomonadati</taxon>
        <taxon>Pseudomonadota</taxon>
        <taxon>Alphaproteobacteria</taxon>
        <taxon>Sphingomonadales</taxon>
        <taxon>Sphingomonadaceae</taxon>
        <taxon>Sphingobium</taxon>
    </lineage>
</organism>
<feature type="chain" id="PRO_5041265671" description="DUF3313 domain-containing protein" evidence="1">
    <location>
        <begin position="21"/>
        <end position="235"/>
    </location>
</feature>
<dbReference type="RefSeq" id="WP_066768607.1">
    <property type="nucleotide sequence ID" value="NZ_JAOCKX010000001.1"/>
</dbReference>
<comment type="caution">
    <text evidence="2">The sequence shown here is derived from an EMBL/GenBank/DDBJ whole genome shotgun (WGS) entry which is preliminary data.</text>
</comment>
<protein>
    <recommendedName>
        <fullName evidence="4">DUF3313 domain-containing protein</fullName>
    </recommendedName>
</protein>
<evidence type="ECO:0000313" key="2">
    <source>
        <dbReference type="EMBL" id="MDH2129596.1"/>
    </source>
</evidence>
<accession>A0AA42WS53</accession>
<dbReference type="Proteomes" id="UP001162318">
    <property type="component" value="Unassembled WGS sequence"/>
</dbReference>
<sequence length="235" mass="25207">MKKSLLAAALAVAVVMPASFDPAVARQRTVIEQLPLEIVDKNYVDQVEVILADTATAKMAELDAKAGEKRSEAGLAAYDPSGTVTVQDQYATVPFSSMMPFIMRDVTRKWGLTQERGGKAVNLRITIENIKTANAGMALLLGSSDELSGEVVVLDPVTQQQIGNFYVQVVNAHGGLAGLAMRGSGVREKLVEEFALESSRILTGSTKKDWKKRLKANEKVASEKANVITSTKVGA</sequence>
<reference evidence="2" key="1">
    <citation type="submission" date="2022-09" db="EMBL/GenBank/DDBJ databases">
        <title>Intensive care unit water sources are persistently colonized with multi-drug resistant bacteria and are the site of extensive horizontal gene transfer of antibiotic resistance genes.</title>
        <authorList>
            <person name="Diorio-Toth L."/>
        </authorList>
    </citation>
    <scope>NUCLEOTIDE SEQUENCE</scope>
    <source>
        <strain evidence="2">GD03659</strain>
    </source>
</reference>
<evidence type="ECO:0000313" key="3">
    <source>
        <dbReference type="Proteomes" id="UP001162318"/>
    </source>
</evidence>
<name>A0AA42WS53_SPHYA</name>
<evidence type="ECO:0008006" key="4">
    <source>
        <dbReference type="Google" id="ProtNLM"/>
    </source>
</evidence>
<dbReference type="AlphaFoldDB" id="A0AA42WS53"/>
<dbReference type="EMBL" id="JAOCKX010000001">
    <property type="protein sequence ID" value="MDH2129596.1"/>
    <property type="molecule type" value="Genomic_DNA"/>
</dbReference>
<proteinExistence type="predicted"/>
<evidence type="ECO:0000256" key="1">
    <source>
        <dbReference type="SAM" id="SignalP"/>
    </source>
</evidence>
<gene>
    <name evidence="2" type="ORF">N5J77_00550</name>
</gene>
<feature type="signal peptide" evidence="1">
    <location>
        <begin position="1"/>
        <end position="20"/>
    </location>
</feature>